<keyword evidence="4" id="KW-1185">Reference proteome</keyword>
<feature type="region of interest" description="Disordered" evidence="1">
    <location>
        <begin position="1"/>
        <end position="32"/>
    </location>
</feature>
<feature type="transmembrane region" description="Helical" evidence="2">
    <location>
        <begin position="107"/>
        <end position="127"/>
    </location>
</feature>
<name>A0A6A6DXU8_9PEZI</name>
<sequence>MYINTAAANASSKARDAAPHSGNAPYSEESTPLLESFVGQEQPPFYLEATTPNPWNGRPSGDEAARLLSFDGHRTPGPLADPLDGDYKGPSYSRRRSFRDHCSRKRMIKWIAAILFLIILALIIAAATHKEKKKKTIVVVPAVPSQPQQGYPIRWPSRCKSDYNTNSAEFSFGSPNELNIQEGVHQVDGPFKRVSGWIHVVRAPDGQSAGTIAAKLSYAVSKSVDINSIPYASTSTSLTIGDPGSLDGSDGLRPGTACLGISVVVYMAPGAKLENFNVGSVHLGMQVHEGVDFSVTNGTTISLTTGTLDSPPFNSRETRIETIAGSISGKYALLDLLSIKTKSGSVNVNVEPKEAEEGGSKSAIFLASSFSGSIRADFERKKIPSRDYQVSIDTKVGSVDGTFIHGSSTVIQSVAGFLTADILLYEVGSSASTITTSTHSGQTQLKIRSPYKNPGTAMNKLTSSHKSISGAIDLTYPQEWEGKLEGSTLNGSIHLQGKDLELIHQGEDVPGGSRVEAKKGKGGSNMEFNTVSGGIEVKVGKL</sequence>
<reference evidence="3" key="1">
    <citation type="journal article" date="2020" name="Stud. Mycol.">
        <title>101 Dothideomycetes genomes: a test case for predicting lifestyles and emergence of pathogens.</title>
        <authorList>
            <person name="Haridas S."/>
            <person name="Albert R."/>
            <person name="Binder M."/>
            <person name="Bloem J."/>
            <person name="Labutti K."/>
            <person name="Salamov A."/>
            <person name="Andreopoulos B."/>
            <person name="Baker S."/>
            <person name="Barry K."/>
            <person name="Bills G."/>
            <person name="Bluhm B."/>
            <person name="Cannon C."/>
            <person name="Castanera R."/>
            <person name="Culley D."/>
            <person name="Daum C."/>
            <person name="Ezra D."/>
            <person name="Gonzalez J."/>
            <person name="Henrissat B."/>
            <person name="Kuo A."/>
            <person name="Liang C."/>
            <person name="Lipzen A."/>
            <person name="Lutzoni F."/>
            <person name="Magnuson J."/>
            <person name="Mondo S."/>
            <person name="Nolan M."/>
            <person name="Ohm R."/>
            <person name="Pangilinan J."/>
            <person name="Park H.-J."/>
            <person name="Ramirez L."/>
            <person name="Alfaro M."/>
            <person name="Sun H."/>
            <person name="Tritt A."/>
            <person name="Yoshinaga Y."/>
            <person name="Zwiers L.-H."/>
            <person name="Turgeon B."/>
            <person name="Goodwin S."/>
            <person name="Spatafora J."/>
            <person name="Crous P."/>
            <person name="Grigoriev I."/>
        </authorList>
    </citation>
    <scope>NUCLEOTIDE SEQUENCE</scope>
    <source>
        <strain evidence="3">CBS 207.26</strain>
    </source>
</reference>
<keyword evidence="2" id="KW-1133">Transmembrane helix</keyword>
<evidence type="ECO:0000256" key="2">
    <source>
        <dbReference type="SAM" id="Phobius"/>
    </source>
</evidence>
<protein>
    <submittedName>
        <fullName evidence="3">Uncharacterized protein</fullName>
    </submittedName>
</protein>
<dbReference type="Proteomes" id="UP000800200">
    <property type="component" value="Unassembled WGS sequence"/>
</dbReference>
<feature type="region of interest" description="Disordered" evidence="1">
    <location>
        <begin position="506"/>
        <end position="525"/>
    </location>
</feature>
<keyword evidence="2" id="KW-0812">Transmembrane</keyword>
<dbReference type="OrthoDB" id="3539644at2759"/>
<gene>
    <name evidence="3" type="ORF">K469DRAFT_728167</name>
</gene>
<evidence type="ECO:0000256" key="1">
    <source>
        <dbReference type="SAM" id="MobiDB-lite"/>
    </source>
</evidence>
<keyword evidence="2" id="KW-0472">Membrane</keyword>
<organism evidence="3 4">
    <name type="scientific">Zopfia rhizophila CBS 207.26</name>
    <dbReference type="NCBI Taxonomy" id="1314779"/>
    <lineage>
        <taxon>Eukaryota</taxon>
        <taxon>Fungi</taxon>
        <taxon>Dikarya</taxon>
        <taxon>Ascomycota</taxon>
        <taxon>Pezizomycotina</taxon>
        <taxon>Dothideomycetes</taxon>
        <taxon>Dothideomycetes incertae sedis</taxon>
        <taxon>Zopfiaceae</taxon>
        <taxon>Zopfia</taxon>
    </lineage>
</organism>
<dbReference type="EMBL" id="ML994644">
    <property type="protein sequence ID" value="KAF2183089.1"/>
    <property type="molecule type" value="Genomic_DNA"/>
</dbReference>
<proteinExistence type="predicted"/>
<accession>A0A6A6DXU8</accession>
<feature type="compositionally biased region" description="Low complexity" evidence="1">
    <location>
        <begin position="1"/>
        <end position="12"/>
    </location>
</feature>
<dbReference type="AlphaFoldDB" id="A0A6A6DXU8"/>
<evidence type="ECO:0000313" key="3">
    <source>
        <dbReference type="EMBL" id="KAF2183089.1"/>
    </source>
</evidence>
<evidence type="ECO:0000313" key="4">
    <source>
        <dbReference type="Proteomes" id="UP000800200"/>
    </source>
</evidence>